<gene>
    <name evidence="11" type="ORF">Celaphus_00000648</name>
</gene>
<evidence type="ECO:0000256" key="4">
    <source>
        <dbReference type="ARBA" id="ARBA00023015"/>
    </source>
</evidence>
<evidence type="ECO:0000256" key="3">
    <source>
        <dbReference type="ARBA" id="ARBA00022491"/>
    </source>
</evidence>
<evidence type="ECO:0000313" key="11">
    <source>
        <dbReference type="EMBL" id="OWK14958.1"/>
    </source>
</evidence>
<accession>A0A212D9P0</accession>
<dbReference type="AlphaFoldDB" id="A0A212D9P0"/>
<dbReference type="GO" id="GO:0016592">
    <property type="term" value="C:mediator complex"/>
    <property type="evidence" value="ECO:0007669"/>
    <property type="project" value="InterPro"/>
</dbReference>
<keyword evidence="3 8" id="KW-0678">Repressor</keyword>
<keyword evidence="5 8" id="KW-0010">Activator</keyword>
<dbReference type="Proteomes" id="UP000242450">
    <property type="component" value="Chromosome 5"/>
</dbReference>
<proteinExistence type="inferred from homology"/>
<keyword evidence="6 8" id="KW-0804">Transcription</keyword>
<keyword evidence="12" id="KW-1185">Reference proteome</keyword>
<comment type="similarity">
    <text evidence="2 8">Belongs to the Mediator complex subunit 13 family.</text>
</comment>
<dbReference type="Pfam" id="PF18296">
    <property type="entry name" value="MID_MedPIWI"/>
    <property type="match status" value="1"/>
</dbReference>
<dbReference type="InterPro" id="IPR051139">
    <property type="entry name" value="Mediator_complx_sub13"/>
</dbReference>
<dbReference type="InterPro" id="IPR009401">
    <property type="entry name" value="Med13_C"/>
</dbReference>
<dbReference type="InterPro" id="IPR041285">
    <property type="entry name" value="MID_MedPIWI"/>
</dbReference>
<feature type="domain" description="Mediator complex subunit Med13 C-terminal" evidence="9">
    <location>
        <begin position="137"/>
        <end position="191"/>
    </location>
</feature>
<organism evidence="11 12">
    <name type="scientific">Cervus elaphus hippelaphus</name>
    <name type="common">European red deer</name>
    <dbReference type="NCBI Taxonomy" id="46360"/>
    <lineage>
        <taxon>Eukaryota</taxon>
        <taxon>Metazoa</taxon>
        <taxon>Chordata</taxon>
        <taxon>Craniata</taxon>
        <taxon>Vertebrata</taxon>
        <taxon>Euteleostomi</taxon>
        <taxon>Mammalia</taxon>
        <taxon>Eutheria</taxon>
        <taxon>Laurasiatheria</taxon>
        <taxon>Artiodactyla</taxon>
        <taxon>Ruminantia</taxon>
        <taxon>Pecora</taxon>
        <taxon>Cervidae</taxon>
        <taxon>Cervinae</taxon>
        <taxon>Cervus</taxon>
    </lineage>
</organism>
<reference evidence="11 12" key="1">
    <citation type="journal article" date="2018" name="Mol. Genet. Genomics">
        <title>The red deer Cervus elaphus genome CerEla1.0: sequencing, annotating, genes, and chromosomes.</title>
        <authorList>
            <person name="Bana N.A."/>
            <person name="Nyiri A."/>
            <person name="Nagy J."/>
            <person name="Frank K."/>
            <person name="Nagy T."/>
            <person name="Steger V."/>
            <person name="Schiller M."/>
            <person name="Lakatos P."/>
            <person name="Sugar L."/>
            <person name="Horn P."/>
            <person name="Barta E."/>
            <person name="Orosz L."/>
        </authorList>
    </citation>
    <scope>NUCLEOTIDE SEQUENCE [LARGE SCALE GENOMIC DNA]</scope>
    <source>
        <strain evidence="11">Hungarian</strain>
    </source>
</reference>
<feature type="non-terminal residue" evidence="11">
    <location>
        <position position="195"/>
    </location>
</feature>
<dbReference type="EMBL" id="MKHE01000005">
    <property type="protein sequence ID" value="OWK14958.1"/>
    <property type="molecule type" value="Genomic_DNA"/>
</dbReference>
<keyword evidence="7 8" id="KW-0539">Nucleus</keyword>
<evidence type="ECO:0000259" key="9">
    <source>
        <dbReference type="Pfam" id="PF06333"/>
    </source>
</evidence>
<evidence type="ECO:0000256" key="2">
    <source>
        <dbReference type="ARBA" id="ARBA00009354"/>
    </source>
</evidence>
<dbReference type="PANTHER" id="PTHR48249">
    <property type="entry name" value="MEDIATOR OF RNA POLYMERASE II TRANSCRIPTION SUBUNIT 13"/>
    <property type="match status" value="1"/>
</dbReference>
<sequence length="195" mass="21923">MDRDKVGIPTDGDSHAITYPPAIVVYIIDPFTYENKDESTNSSNIWTLGLLRCFLEMVQTLPPHIKNTVSVQIVPCQYLLQPVKHEDRQIYTQHLKSLAFSAFTQCRRPLPTSTNVKTLTGFGPGLAMETALKSPDVMKDKQTELGETFGEAGQKYHVLFVGYCLSHDQRWILASCTDLYGELLETCIINIDVPN</sequence>
<evidence type="ECO:0000313" key="12">
    <source>
        <dbReference type="Proteomes" id="UP000242450"/>
    </source>
</evidence>
<dbReference type="GO" id="GO:0045944">
    <property type="term" value="P:positive regulation of transcription by RNA polymerase II"/>
    <property type="evidence" value="ECO:0007669"/>
    <property type="project" value="TreeGrafter"/>
</dbReference>
<name>A0A212D9P0_CEREH</name>
<feature type="domain" description="MID" evidence="10">
    <location>
        <begin position="13"/>
        <end position="108"/>
    </location>
</feature>
<dbReference type="PANTHER" id="PTHR48249:SF4">
    <property type="entry name" value="MEDIATOR OF RNA POLYMERASE II TRANSCRIPTION SUBUNIT 13"/>
    <property type="match status" value="1"/>
</dbReference>
<dbReference type="OrthoDB" id="103819at2759"/>
<protein>
    <recommendedName>
        <fullName evidence="8">Mediator of RNA polymerase II transcription subunit 13</fullName>
    </recommendedName>
</protein>
<comment type="function">
    <text evidence="8">Component of the Mediator complex, a coactivator involved in the regulated transcription of nearly all RNA polymerase II-dependent genes. Mediator functions as a bridge to convey information from gene-specific regulatory proteins to the basal RNA polymerase II transcription machinery. Mediator is recruited to promoters by direct interactions with regulatory proteins and serves as a scaffold for the assembly of a functional preinitiation complex with RNA polymerase II and the general transcription factors.</text>
</comment>
<evidence type="ECO:0000256" key="1">
    <source>
        <dbReference type="ARBA" id="ARBA00004123"/>
    </source>
</evidence>
<evidence type="ECO:0000256" key="7">
    <source>
        <dbReference type="ARBA" id="ARBA00023242"/>
    </source>
</evidence>
<evidence type="ECO:0000259" key="10">
    <source>
        <dbReference type="Pfam" id="PF18296"/>
    </source>
</evidence>
<evidence type="ECO:0000256" key="6">
    <source>
        <dbReference type="ARBA" id="ARBA00023163"/>
    </source>
</evidence>
<dbReference type="Pfam" id="PF06333">
    <property type="entry name" value="Med13_C"/>
    <property type="match status" value="1"/>
</dbReference>
<keyword evidence="4 8" id="KW-0805">Transcription regulation</keyword>
<evidence type="ECO:0000256" key="5">
    <source>
        <dbReference type="ARBA" id="ARBA00023159"/>
    </source>
</evidence>
<comment type="subunit">
    <text evidence="8">Component of the Mediator complex, which is composed of MED1, MED4, MED6, MED7, MED8, MED9, MED10, MED11, MED12, MED13, MED13L, MED14, MED15, MED16, MED17, MED18, MED19, MED20, MED21, MED22, MED23, MED24, MED25, MED26, MED27, MED29, MED30, MED31, CCNC, CDK8 and CDC2L6/CDK11. The MED12, MED13, CCNC and CDK8 subunits form a distinct module termed the CDK8 module. Mediator containing the CDK8 module is less active than Mediator lacking this module in supporting transcriptional activation. Individual preparations of the Mediator complex lacking one or more distinct subunits have been variously termed ARC, CRSP, DRIP, PC2, SMCC and TRAP.</text>
</comment>
<dbReference type="GO" id="GO:0003713">
    <property type="term" value="F:transcription coactivator activity"/>
    <property type="evidence" value="ECO:0007669"/>
    <property type="project" value="TreeGrafter"/>
</dbReference>
<comment type="subcellular location">
    <subcellularLocation>
        <location evidence="1 8">Nucleus</location>
    </subcellularLocation>
</comment>
<evidence type="ECO:0000256" key="8">
    <source>
        <dbReference type="RuleBase" id="RU364134"/>
    </source>
</evidence>
<comment type="caution">
    <text evidence="11">The sequence shown here is derived from an EMBL/GenBank/DDBJ whole genome shotgun (WGS) entry which is preliminary data.</text>
</comment>